<dbReference type="CDD" id="cd02009">
    <property type="entry name" value="TPP_SHCHC_synthase"/>
    <property type="match status" value="1"/>
</dbReference>
<name>A0ABS2EQB3_9LACO</name>
<protein>
    <recommendedName>
        <fullName evidence="6">2-succinyl-5-enolpyruvyl-6-hydroxy-3-cyclohexene-1-carboxylate synthase</fullName>
        <shortName evidence="6">SEPHCHC synthase</shortName>
        <ecNumber evidence="6">2.2.1.9</ecNumber>
    </recommendedName>
    <alternativeName>
        <fullName evidence="6">Menaquinone biosynthesis protein MenD</fullName>
    </alternativeName>
</protein>
<comment type="caution">
    <text evidence="10">The sequence shown here is derived from an EMBL/GenBank/DDBJ whole genome shotgun (WGS) entry which is preliminary data.</text>
</comment>
<proteinExistence type="inferred from homology"/>
<evidence type="ECO:0000256" key="4">
    <source>
        <dbReference type="ARBA" id="ARBA00023052"/>
    </source>
</evidence>
<keyword evidence="6" id="KW-0474">Menaquinone biosynthesis</keyword>
<keyword evidence="1 6" id="KW-0808">Transferase</keyword>
<organism evidence="10 11">
    <name type="scientific">Limosilactobacillus alvi</name>
    <dbReference type="NCBI Taxonomy" id="990412"/>
    <lineage>
        <taxon>Bacteria</taxon>
        <taxon>Bacillati</taxon>
        <taxon>Bacillota</taxon>
        <taxon>Bacilli</taxon>
        <taxon>Lactobacillales</taxon>
        <taxon>Lactobacillaceae</taxon>
        <taxon>Limosilactobacillus</taxon>
    </lineage>
</organism>
<dbReference type="Pfam" id="PF02776">
    <property type="entry name" value="TPP_enzyme_N"/>
    <property type="match status" value="1"/>
</dbReference>
<sequence>MDTQIDLAKYLLAFIQGLKEAGVSQAVISPGSRSTPLAIMLHRDPAITTYLDVDERSAAFFGLGLTKVNQQPVALVCTSGSAAANYYPAICEAEATNQPLIVLTTDRPAELQGVGAPQAMDQVNLYASHVKKMVQLALPEASATMLAYAHWQAFATTSQALIKPKGPVQINLPFREPLLPADPTLITSQKLQPIQRLAPQRQVELAPLKALFEQPGLIIVGEERSKQEAQLLMRLAAKLNWPLLGDPLTNLGDHEQNIAYLHQADLIFQAKVPTPAVILRFGRLPVTKPVMQWLTKQTCPTILVEDGSQMKDQLHQANYLIDSSVANFLAGINDLNLTPIKDDWKQKWQNYQRLAEAVVQEHVAKLPWGHSAVAALLGQQLKRQNLFLANSNSIRLVDRLSVAEDQTVQIYGNRGVNGIDGLNSTVAGITTASQRATTLLIGDLAFFHDMNGLAMIKRYQLPVTVVLLNNNGGGIFAFLSQSQLPQAEFTALFGTPQDLNFKKVAELYDFKYHRPQSPAEFVKLLNQPGQHLIEIIDDQQAPVKAWQAMVKDYQGRMAEHHAD</sequence>
<feature type="domain" description="Thiamine pyrophosphate enzyme N-terminal TPP-binding" evidence="8">
    <location>
        <begin position="13"/>
        <end position="124"/>
    </location>
</feature>
<evidence type="ECO:0000256" key="2">
    <source>
        <dbReference type="ARBA" id="ARBA00022723"/>
    </source>
</evidence>
<evidence type="ECO:0000256" key="3">
    <source>
        <dbReference type="ARBA" id="ARBA00022842"/>
    </source>
</evidence>
<evidence type="ECO:0000259" key="7">
    <source>
        <dbReference type="Pfam" id="PF02775"/>
    </source>
</evidence>
<keyword evidence="11" id="KW-1185">Reference proteome</keyword>
<dbReference type="PANTHER" id="PTHR42916:SF1">
    <property type="entry name" value="PROTEIN PHYLLO, CHLOROPLASTIC"/>
    <property type="match status" value="1"/>
</dbReference>
<comment type="subunit">
    <text evidence="6">Homodimer.</text>
</comment>
<evidence type="ECO:0000313" key="11">
    <source>
        <dbReference type="Proteomes" id="UP000776629"/>
    </source>
</evidence>
<comment type="cofactor">
    <cofactor evidence="6">
        <name>Mg(2+)</name>
        <dbReference type="ChEBI" id="CHEBI:18420"/>
    </cofactor>
    <cofactor evidence="6">
        <name>Mn(2+)</name>
        <dbReference type="ChEBI" id="CHEBI:29035"/>
    </cofactor>
</comment>
<dbReference type="EC" id="2.2.1.9" evidence="6"/>
<dbReference type="CDD" id="cd07037">
    <property type="entry name" value="TPP_PYR_MenD"/>
    <property type="match status" value="1"/>
</dbReference>
<reference evidence="10 11" key="1">
    <citation type="journal article" date="2021" name="Sci. Rep.">
        <title>The distribution of antibiotic resistance genes in chicken gut microbiota commensals.</title>
        <authorList>
            <person name="Juricova H."/>
            <person name="Matiasovicova J."/>
            <person name="Kubasova T."/>
            <person name="Cejkova D."/>
            <person name="Rychlik I."/>
        </authorList>
    </citation>
    <scope>NUCLEOTIDE SEQUENCE [LARGE SCALE GENOMIC DNA]</scope>
    <source>
        <strain evidence="10 11">An810</strain>
    </source>
</reference>
<dbReference type="NCBIfam" id="TIGR00173">
    <property type="entry name" value="menD"/>
    <property type="match status" value="1"/>
</dbReference>
<accession>A0ABS2EQB3</accession>
<dbReference type="EMBL" id="JACJJQ010000023">
    <property type="protein sequence ID" value="MBM6754266.1"/>
    <property type="molecule type" value="Genomic_DNA"/>
</dbReference>
<dbReference type="GO" id="GO:0070204">
    <property type="term" value="F:2-succinyl-5-enolpyruvyl-6-hydroxy-3-cyclohexene-1-carboxylic-acid synthase activity"/>
    <property type="evidence" value="ECO:0007669"/>
    <property type="project" value="UniProtKB-EC"/>
</dbReference>
<dbReference type="InterPro" id="IPR029061">
    <property type="entry name" value="THDP-binding"/>
</dbReference>
<dbReference type="Gene3D" id="3.40.50.1220">
    <property type="entry name" value="TPP-binding domain"/>
    <property type="match status" value="1"/>
</dbReference>
<dbReference type="SUPFAM" id="SSF52518">
    <property type="entry name" value="Thiamin diphosphate-binding fold (THDP-binding)"/>
    <property type="match status" value="2"/>
</dbReference>
<comment type="pathway">
    <text evidence="6">Quinol/quinone metabolism; menaquinone biosynthesis.</text>
</comment>
<dbReference type="HAMAP" id="MF_01659">
    <property type="entry name" value="MenD"/>
    <property type="match status" value="1"/>
</dbReference>
<dbReference type="InterPro" id="IPR004433">
    <property type="entry name" value="MenaQ_synth_MenD"/>
</dbReference>
<feature type="domain" description="Thiamine pyrophosphate enzyme TPP-binding" evidence="7">
    <location>
        <begin position="428"/>
        <end position="526"/>
    </location>
</feature>
<comment type="pathway">
    <text evidence="6">Quinol/quinone metabolism; 1,4-dihydroxy-2-naphthoate biosynthesis; 1,4-dihydroxy-2-naphthoate from chorismate: step 2/7.</text>
</comment>
<keyword evidence="2 6" id="KW-0479">Metal-binding</keyword>
<dbReference type="PIRSF" id="PIRSF004983">
    <property type="entry name" value="MenD"/>
    <property type="match status" value="1"/>
</dbReference>
<comment type="cofactor">
    <cofactor evidence="6">
        <name>thiamine diphosphate</name>
        <dbReference type="ChEBI" id="CHEBI:58937"/>
    </cofactor>
    <text evidence="6">Binds 1 thiamine pyrophosphate per subunit.</text>
</comment>
<keyword evidence="4 6" id="KW-0786">Thiamine pyrophosphate</keyword>
<evidence type="ECO:0000256" key="5">
    <source>
        <dbReference type="ARBA" id="ARBA00023211"/>
    </source>
</evidence>
<evidence type="ECO:0000256" key="6">
    <source>
        <dbReference type="HAMAP-Rule" id="MF_01659"/>
    </source>
</evidence>
<keyword evidence="3 6" id="KW-0460">Magnesium</keyword>
<dbReference type="Proteomes" id="UP000776629">
    <property type="component" value="Unassembled WGS sequence"/>
</dbReference>
<evidence type="ECO:0000259" key="8">
    <source>
        <dbReference type="Pfam" id="PF02776"/>
    </source>
</evidence>
<gene>
    <name evidence="6 10" type="primary">menD</name>
    <name evidence="10" type="ORF">H5993_05795</name>
</gene>
<feature type="domain" description="Menaquinone biosynthesis protein MenD middle" evidence="9">
    <location>
        <begin position="207"/>
        <end position="388"/>
    </location>
</feature>
<dbReference type="Gene3D" id="3.40.50.970">
    <property type="match status" value="2"/>
</dbReference>
<comment type="function">
    <text evidence="6">Catalyzes the thiamine diphosphate-dependent decarboxylation of 2-oxoglutarate and the subsequent addition of the resulting succinic semialdehyde-thiamine pyrophosphate anion to isochorismate to yield 2-succinyl-5-enolpyruvyl-6-hydroxy-3-cyclohexene-1-carboxylate (SEPHCHC).</text>
</comment>
<dbReference type="Pfam" id="PF02775">
    <property type="entry name" value="TPP_enzyme_C"/>
    <property type="match status" value="1"/>
</dbReference>
<dbReference type="InterPro" id="IPR032264">
    <property type="entry name" value="MenD_middle"/>
</dbReference>
<dbReference type="PANTHER" id="PTHR42916">
    <property type="entry name" value="2-SUCCINYL-5-ENOLPYRUVYL-6-HYDROXY-3-CYCLOHEXENE-1-CARBOXYLATE SYNTHASE"/>
    <property type="match status" value="1"/>
</dbReference>
<dbReference type="InterPro" id="IPR012001">
    <property type="entry name" value="Thiamin_PyroP_enz_TPP-bd_dom"/>
</dbReference>
<dbReference type="InterPro" id="IPR011766">
    <property type="entry name" value="TPP_enzyme_TPP-bd"/>
</dbReference>
<evidence type="ECO:0000313" key="10">
    <source>
        <dbReference type="EMBL" id="MBM6754266.1"/>
    </source>
</evidence>
<comment type="catalytic activity">
    <reaction evidence="6">
        <text>isochorismate + 2-oxoglutarate + H(+) = 5-enolpyruvoyl-6-hydroxy-2-succinyl-cyclohex-3-ene-1-carboxylate + CO2</text>
        <dbReference type="Rhea" id="RHEA:25593"/>
        <dbReference type="ChEBI" id="CHEBI:15378"/>
        <dbReference type="ChEBI" id="CHEBI:16526"/>
        <dbReference type="ChEBI" id="CHEBI:16810"/>
        <dbReference type="ChEBI" id="CHEBI:29780"/>
        <dbReference type="ChEBI" id="CHEBI:58818"/>
        <dbReference type="EC" id="2.2.1.9"/>
    </reaction>
</comment>
<dbReference type="Pfam" id="PF16582">
    <property type="entry name" value="TPP_enzyme_M_2"/>
    <property type="match status" value="1"/>
</dbReference>
<keyword evidence="5 6" id="KW-0464">Manganese</keyword>
<comment type="similarity">
    <text evidence="6">Belongs to the TPP enzyme family. MenD subfamily.</text>
</comment>
<dbReference type="RefSeq" id="WP_204776597.1">
    <property type="nucleotide sequence ID" value="NZ_JACJJQ010000023.1"/>
</dbReference>
<evidence type="ECO:0000259" key="9">
    <source>
        <dbReference type="Pfam" id="PF16582"/>
    </source>
</evidence>
<evidence type="ECO:0000256" key="1">
    <source>
        <dbReference type="ARBA" id="ARBA00022679"/>
    </source>
</evidence>